<reference evidence="13 14" key="1">
    <citation type="submission" date="2018-06" db="EMBL/GenBank/DDBJ databases">
        <title>Complete Genomes of Monosporascus.</title>
        <authorList>
            <person name="Robinson A.J."/>
            <person name="Natvig D.O."/>
        </authorList>
    </citation>
    <scope>NUCLEOTIDE SEQUENCE [LARGE SCALE GENOMIC DNA]</scope>
    <source>
        <strain evidence="13 14">CBS 110550</strain>
    </source>
</reference>
<evidence type="ECO:0000256" key="5">
    <source>
        <dbReference type="ARBA" id="ARBA00022989"/>
    </source>
</evidence>
<dbReference type="CDD" id="cd17502">
    <property type="entry name" value="MFS_Azr1_MDR_like"/>
    <property type="match status" value="1"/>
</dbReference>
<protein>
    <recommendedName>
        <fullName evidence="8">Efflux pump dotC</fullName>
    </recommendedName>
    <alternativeName>
        <fullName evidence="9">Dothistromin biosynthesis protein C</fullName>
    </alternativeName>
</protein>
<sequence length="586" mass="62555">MTGRDVSGDEGLRDPERDAAQEVEKAPKDPSASDNDGDTAAESGDSTPTPPGEAEPEAQRTPLETNLIVAALCLALFLAALDMTIITTAIPTITEEFRSPVGYTWVGSAYLLANAVSVPSWGKISDIWGRKPILLVAVANFWVGSLLCAVSVNMGMLIAARAIQGVGGGGIVVLVNICISDLFSLRRRGIYYGFMGMVWAIASAIGPILGGVFTSQVTWRWCFYVNLPISGVSFAVLVFLLKLHNPKTPVRQGLAAVDWTGSALIIGGTLMFLFGLEFGGISHPWDSPTTICLIVFGALVIVLFYLFEKRFAEFPIIPARLFTPWQNILAFFVCFAHGMVFISGSYWLPLYFQAVLGASSLLSGVYLLPFAISLSIVSALTGVYIRKSGKYLPAIIFGMFVLTLGFGLLIDLGAQVNFAKIVMYELIAGVGVGPIFQAPLVALQSRVERRDVASVTSTFGFVRQLSTSISVVIGGVIFQNSMEKQYPSLLAALGPEIANQLSGSNAAGNVGLVASLPGDQGDLAKAAYWQALRNVYIFSTAVAGVGLLVSPLIGSNVLSKEHKEYKTGLDSLRKEDDQPAGEKVAN</sequence>
<evidence type="ECO:0000256" key="9">
    <source>
        <dbReference type="ARBA" id="ARBA00083178"/>
    </source>
</evidence>
<evidence type="ECO:0000256" key="4">
    <source>
        <dbReference type="ARBA" id="ARBA00022692"/>
    </source>
</evidence>
<keyword evidence="3" id="KW-0813">Transport</keyword>
<comment type="similarity">
    <text evidence="2">Belongs to the major facilitator superfamily. TCR/Tet family.</text>
</comment>
<evidence type="ECO:0000313" key="13">
    <source>
        <dbReference type="EMBL" id="RYO80927.1"/>
    </source>
</evidence>
<feature type="transmembrane region" description="Helical" evidence="11">
    <location>
        <begin position="133"/>
        <end position="152"/>
    </location>
</feature>
<feature type="transmembrane region" description="Helical" evidence="11">
    <location>
        <begin position="535"/>
        <end position="558"/>
    </location>
</feature>
<keyword evidence="14" id="KW-1185">Reference proteome</keyword>
<dbReference type="PANTHER" id="PTHR23501:SF102">
    <property type="entry name" value="DRUG TRANSPORTER, PUTATIVE (AFU_ORTHOLOGUE AFUA_3G08530)-RELATED"/>
    <property type="match status" value="1"/>
</dbReference>
<feature type="compositionally biased region" description="Basic and acidic residues" evidence="10">
    <location>
        <begin position="1"/>
        <end position="28"/>
    </location>
</feature>
<accession>A0A4Q4SWT2</accession>
<evidence type="ECO:0000259" key="12">
    <source>
        <dbReference type="PROSITE" id="PS50850"/>
    </source>
</evidence>
<dbReference type="InterPro" id="IPR036259">
    <property type="entry name" value="MFS_trans_sf"/>
</dbReference>
<dbReference type="Proteomes" id="UP000293360">
    <property type="component" value="Unassembled WGS sequence"/>
</dbReference>
<dbReference type="GO" id="GO:0005774">
    <property type="term" value="C:vacuolar membrane"/>
    <property type="evidence" value="ECO:0007669"/>
    <property type="project" value="UniProtKB-SubCell"/>
</dbReference>
<evidence type="ECO:0000256" key="8">
    <source>
        <dbReference type="ARBA" id="ARBA00069956"/>
    </source>
</evidence>
<comment type="subcellular location">
    <subcellularLocation>
        <location evidence="1">Vacuole membrane</location>
        <topology evidence="1">Multi-pass membrane protein</topology>
    </subcellularLocation>
</comment>
<keyword evidence="6 11" id="KW-0472">Membrane</keyword>
<feature type="transmembrane region" description="Helical" evidence="11">
    <location>
        <begin position="218"/>
        <end position="241"/>
    </location>
</feature>
<feature type="transmembrane region" description="Helical" evidence="11">
    <location>
        <begin position="191"/>
        <end position="212"/>
    </location>
</feature>
<dbReference type="InterPro" id="IPR011701">
    <property type="entry name" value="MFS"/>
</dbReference>
<dbReference type="FunFam" id="1.20.1720.10:FF:000014">
    <property type="entry name" value="MFS drug transporter, putative"/>
    <property type="match status" value="1"/>
</dbReference>
<dbReference type="GO" id="GO:0005886">
    <property type="term" value="C:plasma membrane"/>
    <property type="evidence" value="ECO:0007669"/>
    <property type="project" value="TreeGrafter"/>
</dbReference>
<comment type="caution">
    <text evidence="13">The sequence shown here is derived from an EMBL/GenBank/DDBJ whole genome shotgun (WGS) entry which is preliminary data.</text>
</comment>
<organism evidence="13 14">
    <name type="scientific">Monosporascus ibericus</name>
    <dbReference type="NCBI Taxonomy" id="155417"/>
    <lineage>
        <taxon>Eukaryota</taxon>
        <taxon>Fungi</taxon>
        <taxon>Dikarya</taxon>
        <taxon>Ascomycota</taxon>
        <taxon>Pezizomycotina</taxon>
        <taxon>Sordariomycetes</taxon>
        <taxon>Xylariomycetidae</taxon>
        <taxon>Xylariales</taxon>
        <taxon>Xylariales incertae sedis</taxon>
        <taxon>Monosporascus</taxon>
    </lineage>
</organism>
<keyword evidence="5 11" id="KW-1133">Transmembrane helix</keyword>
<dbReference type="AlphaFoldDB" id="A0A4Q4SWT2"/>
<dbReference type="PANTHER" id="PTHR23501">
    <property type="entry name" value="MAJOR FACILITATOR SUPERFAMILY"/>
    <property type="match status" value="1"/>
</dbReference>
<evidence type="ECO:0000256" key="1">
    <source>
        <dbReference type="ARBA" id="ARBA00004128"/>
    </source>
</evidence>
<evidence type="ECO:0000256" key="10">
    <source>
        <dbReference type="SAM" id="MobiDB-lite"/>
    </source>
</evidence>
<dbReference type="OrthoDB" id="10021397at2759"/>
<dbReference type="GO" id="GO:0022857">
    <property type="term" value="F:transmembrane transporter activity"/>
    <property type="evidence" value="ECO:0007669"/>
    <property type="project" value="InterPro"/>
</dbReference>
<dbReference type="PROSITE" id="PS50850">
    <property type="entry name" value="MFS"/>
    <property type="match status" value="1"/>
</dbReference>
<feature type="transmembrane region" description="Helical" evidence="11">
    <location>
        <begin position="158"/>
        <end position="179"/>
    </location>
</feature>
<feature type="compositionally biased region" description="Basic and acidic residues" evidence="10">
    <location>
        <begin position="567"/>
        <end position="577"/>
    </location>
</feature>
<evidence type="ECO:0000256" key="7">
    <source>
        <dbReference type="ARBA" id="ARBA00057269"/>
    </source>
</evidence>
<keyword evidence="4 11" id="KW-0812">Transmembrane</keyword>
<feature type="region of interest" description="Disordered" evidence="10">
    <location>
        <begin position="1"/>
        <end position="59"/>
    </location>
</feature>
<proteinExistence type="inferred from homology"/>
<evidence type="ECO:0000256" key="3">
    <source>
        <dbReference type="ARBA" id="ARBA00022448"/>
    </source>
</evidence>
<feature type="transmembrane region" description="Helical" evidence="11">
    <location>
        <begin position="288"/>
        <end position="307"/>
    </location>
</feature>
<evidence type="ECO:0000256" key="6">
    <source>
        <dbReference type="ARBA" id="ARBA00023136"/>
    </source>
</evidence>
<dbReference type="FunFam" id="1.20.1250.20:FF:000196">
    <property type="entry name" value="MFS toxin efflux pump (AflT)"/>
    <property type="match status" value="1"/>
</dbReference>
<gene>
    <name evidence="13" type="ORF">DL764_009832</name>
</gene>
<dbReference type="Pfam" id="PF07690">
    <property type="entry name" value="MFS_1"/>
    <property type="match status" value="1"/>
</dbReference>
<comment type="function">
    <text evidence="7">Efflux pump; part of the gene cluster that mediates the biosynthesis of dothistromin (DOTH), a polyketide toxin very similar in structure to the aflatoxin precursor, versicolorin B. One function of dotC may be to transport early-stage dothistromin biosynthetic intermediates from the cytoplasm into vacuoles, thereby affecting the rate of dothistromin production.</text>
</comment>
<feature type="transmembrane region" description="Helical" evidence="11">
    <location>
        <begin position="253"/>
        <end position="276"/>
    </location>
</feature>
<feature type="transmembrane region" description="Helical" evidence="11">
    <location>
        <begin position="67"/>
        <end position="90"/>
    </location>
</feature>
<evidence type="ECO:0000256" key="11">
    <source>
        <dbReference type="SAM" id="Phobius"/>
    </source>
</evidence>
<evidence type="ECO:0000256" key="2">
    <source>
        <dbReference type="ARBA" id="ARBA00007520"/>
    </source>
</evidence>
<dbReference type="SUPFAM" id="SSF103473">
    <property type="entry name" value="MFS general substrate transporter"/>
    <property type="match status" value="2"/>
</dbReference>
<feature type="transmembrane region" description="Helical" evidence="11">
    <location>
        <begin position="360"/>
        <end position="384"/>
    </location>
</feature>
<dbReference type="Gene3D" id="1.20.1720.10">
    <property type="entry name" value="Multidrug resistance protein D"/>
    <property type="match status" value="1"/>
</dbReference>
<feature type="transmembrane region" description="Helical" evidence="11">
    <location>
        <begin position="422"/>
        <end position="443"/>
    </location>
</feature>
<feature type="domain" description="Major facilitator superfamily (MFS) profile" evidence="12">
    <location>
        <begin position="68"/>
        <end position="558"/>
    </location>
</feature>
<name>A0A4Q4SWT2_9PEZI</name>
<dbReference type="EMBL" id="QJNU01001021">
    <property type="protein sequence ID" value="RYO80927.1"/>
    <property type="molecule type" value="Genomic_DNA"/>
</dbReference>
<feature type="transmembrane region" description="Helical" evidence="11">
    <location>
        <begin position="328"/>
        <end position="348"/>
    </location>
</feature>
<evidence type="ECO:0000313" key="14">
    <source>
        <dbReference type="Proteomes" id="UP000293360"/>
    </source>
</evidence>
<dbReference type="Gene3D" id="1.20.1250.20">
    <property type="entry name" value="MFS general substrate transporter like domains"/>
    <property type="match status" value="1"/>
</dbReference>
<dbReference type="PRINTS" id="PR01036">
    <property type="entry name" value="TCRTETB"/>
</dbReference>
<feature type="region of interest" description="Disordered" evidence="10">
    <location>
        <begin position="567"/>
        <end position="586"/>
    </location>
</feature>
<dbReference type="InterPro" id="IPR020846">
    <property type="entry name" value="MFS_dom"/>
</dbReference>
<feature type="transmembrane region" description="Helical" evidence="11">
    <location>
        <begin position="102"/>
        <end position="121"/>
    </location>
</feature>
<feature type="transmembrane region" description="Helical" evidence="11">
    <location>
        <begin position="391"/>
        <end position="410"/>
    </location>
</feature>